<dbReference type="Pfam" id="PF01652">
    <property type="entry name" value="IF4E"/>
    <property type="match status" value="1"/>
</dbReference>
<dbReference type="GeneID" id="80512861"/>
<evidence type="ECO:0000256" key="1">
    <source>
        <dbReference type="RuleBase" id="RU004374"/>
    </source>
</evidence>
<sequence length="257" mass="30031">MSNDTVITHNNDNIPKQISLVDIKLPNEWVLYLYDKQLFKKMANRANFQAKPHRALCTISTVNDLIYILKLMDCDNINKSKITSEIEKKKNLDINDYIIMRKGIEPIWEDPKNSNGGTFTVKMNHNKGYEVWSLFVMYIMGETLTDYDMDNINGITVSYISDAYNFNASTPRQNISSFTYIKIWDAKPNRTRDEFINILPVDIINKIKQESIMYSQNNKKKDFNEQNIINKLNSNRGHGRGSRGGFSNYNKKNRREY</sequence>
<dbReference type="GO" id="GO:0000340">
    <property type="term" value="F:RNA 7-methylguanosine cap binding"/>
    <property type="evidence" value="ECO:0007669"/>
    <property type="project" value="TreeGrafter"/>
</dbReference>
<name>A0A167RBE7_9VIRU</name>
<protein>
    <recommendedName>
        <fullName evidence="5">Eukaryotic translation initiation factor 4E-like protein</fullName>
    </recommendedName>
</protein>
<dbReference type="PANTHER" id="PTHR11960">
    <property type="entry name" value="EUKARYOTIC TRANSLATION INITIATION FACTOR 4E RELATED"/>
    <property type="match status" value="1"/>
</dbReference>
<keyword evidence="1" id="KW-0694">RNA-binding</keyword>
<dbReference type="InterPro" id="IPR001040">
    <property type="entry name" value="TIF_eIF_4E"/>
</dbReference>
<dbReference type="Gene3D" id="3.30.760.10">
    <property type="entry name" value="RNA Cap, Translation Initiation Factor Eif4e"/>
    <property type="match status" value="1"/>
</dbReference>
<proteinExistence type="inferred from homology"/>
<comment type="similarity">
    <text evidence="1">Belongs to the eukaryotic initiation factor 4E family.</text>
</comment>
<keyword evidence="1" id="KW-0648">Protein biosynthesis</keyword>
<reference evidence="3 4" key="1">
    <citation type="journal article" date="2016" name="Genome Announc.">
        <title>Complete Genome Sequence of a New Megavirus Family Member Isolated from an Inland Water Lake for the First Time in India.</title>
        <authorList>
            <person name="Chatterjee A."/>
            <person name="Ali F."/>
            <person name="Bange D."/>
            <person name="Kondabagil K."/>
        </authorList>
    </citation>
    <scope>NUCLEOTIDE SEQUENCE [LARGE SCALE GENOMIC DNA]</scope>
    <source>
        <strain evidence="3">1</strain>
    </source>
</reference>
<evidence type="ECO:0000313" key="4">
    <source>
        <dbReference type="Proteomes" id="UP000241365"/>
    </source>
</evidence>
<keyword evidence="4" id="KW-1185">Reference proteome</keyword>
<keyword evidence="1" id="KW-0396">Initiation factor</keyword>
<evidence type="ECO:0008006" key="5">
    <source>
        <dbReference type="Google" id="ProtNLM"/>
    </source>
</evidence>
<dbReference type="EMBL" id="KU877344">
    <property type="protein sequence ID" value="ANB50499.1"/>
    <property type="molecule type" value="Genomic_DNA"/>
</dbReference>
<accession>A0A167RBE7</accession>
<dbReference type="KEGG" id="vg:80512861"/>
<dbReference type="SUPFAM" id="SSF55418">
    <property type="entry name" value="eIF4e-like"/>
    <property type="match status" value="1"/>
</dbReference>
<evidence type="ECO:0000313" key="3">
    <source>
        <dbReference type="EMBL" id="ANB50499.1"/>
    </source>
</evidence>
<evidence type="ECO:0000256" key="2">
    <source>
        <dbReference type="SAM" id="MobiDB-lite"/>
    </source>
</evidence>
<feature type="region of interest" description="Disordered" evidence="2">
    <location>
        <begin position="232"/>
        <end position="257"/>
    </location>
</feature>
<organism evidence="3 4">
    <name type="scientific">Powai lake megavirus</name>
    <dbReference type="NCBI Taxonomy" id="1842663"/>
    <lineage>
        <taxon>Viruses</taxon>
        <taxon>Varidnaviria</taxon>
        <taxon>Bamfordvirae</taxon>
        <taxon>Nucleocytoviricota</taxon>
        <taxon>Megaviricetes</taxon>
        <taxon>Imitervirales</taxon>
        <taxon>Mimiviridae</taxon>
        <taxon>Megamimivirinae</taxon>
        <taxon>Megavirus</taxon>
        <taxon>Megavirus powaiense</taxon>
    </lineage>
</organism>
<dbReference type="Proteomes" id="UP000241365">
    <property type="component" value="Segment"/>
</dbReference>
<dbReference type="InterPro" id="IPR023398">
    <property type="entry name" value="TIF_eIF4e-like"/>
</dbReference>
<dbReference type="RefSeq" id="YP_010776250.1">
    <property type="nucleotide sequence ID" value="NC_075034.1"/>
</dbReference>